<accession>A0ABR2EJD4</accession>
<dbReference type="Proteomes" id="UP001472677">
    <property type="component" value="Unassembled WGS sequence"/>
</dbReference>
<keyword evidence="3" id="KW-1185">Reference proteome</keyword>
<evidence type="ECO:0000313" key="3">
    <source>
        <dbReference type="Proteomes" id="UP001472677"/>
    </source>
</evidence>
<feature type="compositionally biased region" description="Low complexity" evidence="1">
    <location>
        <begin position="124"/>
        <end position="135"/>
    </location>
</feature>
<gene>
    <name evidence="2" type="ORF">V6N12_048346</name>
</gene>
<comment type="caution">
    <text evidence="2">The sequence shown here is derived from an EMBL/GenBank/DDBJ whole genome shotgun (WGS) entry which is preliminary data.</text>
</comment>
<name>A0ABR2EJD4_9ROSI</name>
<sequence>MSSDSRDSMEKPCLKRVLGHVEDEALRKLNKCLIGSMATVCSTSQVEDRLHCVTVKYMGGCKFLIDIMDQELFSQLQVQEWAILKEVLSEVESWTDLFHLPERITWIQSVAPNHSQAKKNVEFSSESSSDSSSDSVQSTAPTNKTHFNCNGEDEVAKAICSEKVSLVDVSSGDLWERKTYSGIYNLMSCCRIIKWKKHFPRRSPMKRFTVNLTWLPRLIGPLLNLVALRNISRQGRVAVPHIAKKRKQNQQRITCQDRKEWRMVLEKKCADDDVSEEDQKQLTEVLGGKGN</sequence>
<reference evidence="2 3" key="1">
    <citation type="journal article" date="2024" name="G3 (Bethesda)">
        <title>Genome assembly of Hibiscus sabdariffa L. provides insights into metabolisms of medicinal natural products.</title>
        <authorList>
            <person name="Kim T."/>
        </authorList>
    </citation>
    <scope>NUCLEOTIDE SEQUENCE [LARGE SCALE GENOMIC DNA]</scope>
    <source>
        <strain evidence="2">TK-2024</strain>
        <tissue evidence="2">Old leaves</tissue>
    </source>
</reference>
<feature type="region of interest" description="Disordered" evidence="1">
    <location>
        <begin position="118"/>
        <end position="147"/>
    </location>
</feature>
<evidence type="ECO:0000256" key="1">
    <source>
        <dbReference type="SAM" id="MobiDB-lite"/>
    </source>
</evidence>
<feature type="compositionally biased region" description="Polar residues" evidence="1">
    <location>
        <begin position="136"/>
        <end position="147"/>
    </location>
</feature>
<protein>
    <submittedName>
        <fullName evidence="2">Uncharacterized protein</fullName>
    </submittedName>
</protein>
<evidence type="ECO:0000313" key="2">
    <source>
        <dbReference type="EMBL" id="KAK8561272.1"/>
    </source>
</evidence>
<dbReference type="EMBL" id="JBBPBM010000013">
    <property type="protein sequence ID" value="KAK8561272.1"/>
    <property type="molecule type" value="Genomic_DNA"/>
</dbReference>
<proteinExistence type="predicted"/>
<organism evidence="2 3">
    <name type="scientific">Hibiscus sabdariffa</name>
    <name type="common">roselle</name>
    <dbReference type="NCBI Taxonomy" id="183260"/>
    <lineage>
        <taxon>Eukaryota</taxon>
        <taxon>Viridiplantae</taxon>
        <taxon>Streptophyta</taxon>
        <taxon>Embryophyta</taxon>
        <taxon>Tracheophyta</taxon>
        <taxon>Spermatophyta</taxon>
        <taxon>Magnoliopsida</taxon>
        <taxon>eudicotyledons</taxon>
        <taxon>Gunneridae</taxon>
        <taxon>Pentapetalae</taxon>
        <taxon>rosids</taxon>
        <taxon>malvids</taxon>
        <taxon>Malvales</taxon>
        <taxon>Malvaceae</taxon>
        <taxon>Malvoideae</taxon>
        <taxon>Hibiscus</taxon>
    </lineage>
</organism>